<organism evidence="3 4">
    <name type="scientific">Microtus ochrogaster</name>
    <name type="common">Prairie vole</name>
    <dbReference type="NCBI Taxonomy" id="79684"/>
    <lineage>
        <taxon>Eukaryota</taxon>
        <taxon>Metazoa</taxon>
        <taxon>Chordata</taxon>
        <taxon>Craniata</taxon>
        <taxon>Vertebrata</taxon>
        <taxon>Euteleostomi</taxon>
        <taxon>Mammalia</taxon>
        <taxon>Eutheria</taxon>
        <taxon>Euarchontoglires</taxon>
        <taxon>Glires</taxon>
        <taxon>Rodentia</taxon>
        <taxon>Myomorpha</taxon>
        <taxon>Muroidea</taxon>
        <taxon>Cricetidae</taxon>
        <taxon>Arvicolinae</taxon>
        <taxon>Microtus</taxon>
    </lineage>
</organism>
<keyword evidence="1" id="KW-0175">Coiled coil</keyword>
<protein>
    <submittedName>
        <fullName evidence="3">Disks large-like protein 5</fullName>
    </submittedName>
</protein>
<reference evidence="3" key="1">
    <citation type="submission" date="2020-03" db="EMBL/GenBank/DDBJ databases">
        <title>Studies in the Genomics of Life Span.</title>
        <authorList>
            <person name="Glass D."/>
        </authorList>
    </citation>
    <scope>NUCLEOTIDE SEQUENCE</scope>
    <source>
        <strain evidence="3">LTLLF</strain>
        <tissue evidence="3">Muscle</tissue>
    </source>
</reference>
<evidence type="ECO:0000313" key="3">
    <source>
        <dbReference type="EMBL" id="KAH0504371.1"/>
    </source>
</evidence>
<feature type="coiled-coil region" evidence="1">
    <location>
        <begin position="5"/>
        <end position="32"/>
    </location>
</feature>
<dbReference type="AlphaFoldDB" id="A0A8J6G1S0"/>
<accession>A0A8J6G1S0</accession>
<dbReference type="EMBL" id="JAATJU010025099">
    <property type="protein sequence ID" value="KAH0504371.1"/>
    <property type="molecule type" value="Genomic_DNA"/>
</dbReference>
<feature type="domain" description="Disks large homolog 5 N-terminal" evidence="2">
    <location>
        <begin position="2"/>
        <end position="80"/>
    </location>
</feature>
<dbReference type="Pfam" id="PF04822">
    <property type="entry name" value="Takusan"/>
    <property type="match status" value="1"/>
</dbReference>
<evidence type="ECO:0000313" key="4">
    <source>
        <dbReference type="Proteomes" id="UP000710432"/>
    </source>
</evidence>
<comment type="caution">
    <text evidence="3">The sequence shown here is derived from an EMBL/GenBank/DDBJ whole genome shotgun (WGS) entry which is preliminary data.</text>
</comment>
<gene>
    <name evidence="3" type="ORF">LTLLF_106315</name>
</gene>
<name>A0A8J6G1S0_MICOH</name>
<dbReference type="PANTHER" id="PTHR21558">
    <property type="entry name" value="SPEER/SPETEX"/>
    <property type="match status" value="1"/>
</dbReference>
<feature type="coiled-coil region" evidence="1">
    <location>
        <begin position="97"/>
        <end position="177"/>
    </location>
</feature>
<dbReference type="PANTHER" id="PTHR21558:SF13">
    <property type="entry name" value="MCG129800-RELATED"/>
    <property type="match status" value="1"/>
</dbReference>
<sequence length="230" mass="27885">MLLSKKQINKEEERLTTELQLMTRERNDLKDRLMILTEGDVDNSPYKNHKPNALYEKVKMDHKQIMMELNNFVSENTETLENFKKLSKETVFYRDLHSRLLMERTQIKKKVDELRQEERKLQNDWTVLKYHLEDLKLILNDQDEEISNLKIQQQQELKRLEESFQFLQKQREMVMQEKHLVQKLQHHFQVSQMRSKTLQTHLEQATAQDESHQQKDLQELLGAESHPQQY</sequence>
<evidence type="ECO:0000259" key="2">
    <source>
        <dbReference type="Pfam" id="PF04822"/>
    </source>
</evidence>
<proteinExistence type="predicted"/>
<dbReference type="InterPro" id="IPR006907">
    <property type="entry name" value="DLG5_N"/>
</dbReference>
<dbReference type="Proteomes" id="UP000710432">
    <property type="component" value="Unassembled WGS sequence"/>
</dbReference>
<evidence type="ECO:0000256" key="1">
    <source>
        <dbReference type="SAM" id="Coils"/>
    </source>
</evidence>